<comment type="caution">
    <text evidence="2">The sequence shown here is derived from an EMBL/GenBank/DDBJ whole genome shotgun (WGS) entry which is preliminary data.</text>
</comment>
<organism evidence="2 3">
    <name type="scientific">Phytoactinopolyspora mesophila</name>
    <dbReference type="NCBI Taxonomy" id="2650750"/>
    <lineage>
        <taxon>Bacteria</taxon>
        <taxon>Bacillati</taxon>
        <taxon>Actinomycetota</taxon>
        <taxon>Actinomycetes</taxon>
        <taxon>Jiangellales</taxon>
        <taxon>Jiangellaceae</taxon>
        <taxon>Phytoactinopolyspora</taxon>
    </lineage>
</organism>
<feature type="transmembrane region" description="Helical" evidence="1">
    <location>
        <begin position="82"/>
        <end position="103"/>
    </location>
</feature>
<dbReference type="EMBL" id="WLZY01000005">
    <property type="protein sequence ID" value="NDL58370.1"/>
    <property type="molecule type" value="Genomic_DNA"/>
</dbReference>
<keyword evidence="3" id="KW-1185">Reference proteome</keyword>
<dbReference type="RefSeq" id="WP_162451085.1">
    <property type="nucleotide sequence ID" value="NZ_WLZY01000005.1"/>
</dbReference>
<dbReference type="AlphaFoldDB" id="A0A7K3M571"/>
<feature type="transmembrane region" description="Helical" evidence="1">
    <location>
        <begin position="200"/>
        <end position="222"/>
    </location>
</feature>
<keyword evidence="1" id="KW-0472">Membrane</keyword>
<dbReference type="GO" id="GO:0005886">
    <property type="term" value="C:plasma membrane"/>
    <property type="evidence" value="ECO:0007669"/>
    <property type="project" value="UniProtKB-SubCell"/>
</dbReference>
<dbReference type="Proteomes" id="UP000460435">
    <property type="component" value="Unassembled WGS sequence"/>
</dbReference>
<name>A0A7K3M571_9ACTN</name>
<reference evidence="2 3" key="1">
    <citation type="submission" date="2019-11" db="EMBL/GenBank/DDBJ databases">
        <authorList>
            <person name="Li X.-J."/>
            <person name="Feng X.-M."/>
        </authorList>
    </citation>
    <scope>NUCLEOTIDE SEQUENCE [LARGE SCALE GENOMIC DNA]</scope>
    <source>
        <strain evidence="2 3">XMNu-373</strain>
    </source>
</reference>
<gene>
    <name evidence="2" type="ORF">F7O44_14975</name>
</gene>
<feature type="transmembrane region" description="Helical" evidence="1">
    <location>
        <begin position="169"/>
        <end position="193"/>
    </location>
</feature>
<feature type="transmembrane region" description="Helical" evidence="1">
    <location>
        <begin position="45"/>
        <end position="67"/>
    </location>
</feature>
<keyword evidence="1" id="KW-0812">Transmembrane</keyword>
<evidence type="ECO:0000313" key="2">
    <source>
        <dbReference type="EMBL" id="NDL58370.1"/>
    </source>
</evidence>
<dbReference type="GO" id="GO:0140359">
    <property type="term" value="F:ABC-type transporter activity"/>
    <property type="evidence" value="ECO:0007669"/>
    <property type="project" value="InterPro"/>
</dbReference>
<sequence>MTTTLLETPAPDQHPTAAAPERAHLPFRQILSAEWIKIRTVRSTAWTLAGLVVVSVGLTALACMLAAGEIAAEGSREPVGPYVLWGLLFGQIAALVLGILAATSEYSSGMIRTTLAAVPRRGSVLAAKSVVLGSILLVVGFITALTSFVAGNFFFSREGIGLAFDDPGVLRAIVGGGLYFAVLGIFGVALGIVMRHTAGAVTVGIALIFVVGGLVGLIPGAIGEWLNKLMPGNAGSSVANVEMFDPNLLDPWVGFAVFCGETGLLLAVAALLFSRRDA</sequence>
<keyword evidence="1" id="KW-1133">Transmembrane helix</keyword>
<dbReference type="Pfam" id="PF12679">
    <property type="entry name" value="ABC2_membrane_2"/>
    <property type="match status" value="1"/>
</dbReference>
<accession>A0A7K3M571</accession>
<feature type="transmembrane region" description="Helical" evidence="1">
    <location>
        <begin position="252"/>
        <end position="273"/>
    </location>
</feature>
<proteinExistence type="predicted"/>
<protein>
    <submittedName>
        <fullName evidence="2">ABC transporter permease subunit</fullName>
    </submittedName>
</protein>
<evidence type="ECO:0000313" key="3">
    <source>
        <dbReference type="Proteomes" id="UP000460435"/>
    </source>
</evidence>
<evidence type="ECO:0000256" key="1">
    <source>
        <dbReference type="SAM" id="Phobius"/>
    </source>
</evidence>
<feature type="transmembrane region" description="Helical" evidence="1">
    <location>
        <begin position="124"/>
        <end position="149"/>
    </location>
</feature>